<organism evidence="4 5">
    <name type="scientific">Fimbriiglobus ruber</name>
    <dbReference type="NCBI Taxonomy" id="1908690"/>
    <lineage>
        <taxon>Bacteria</taxon>
        <taxon>Pseudomonadati</taxon>
        <taxon>Planctomycetota</taxon>
        <taxon>Planctomycetia</taxon>
        <taxon>Gemmatales</taxon>
        <taxon>Gemmataceae</taxon>
        <taxon>Fimbriiglobus</taxon>
    </lineage>
</organism>
<dbReference type="PROSITE" id="PS00018">
    <property type="entry name" value="EF_HAND_1"/>
    <property type="match status" value="1"/>
</dbReference>
<gene>
    <name evidence="4" type="ORF">FRUB_02977</name>
</gene>
<dbReference type="OrthoDB" id="9812921at2"/>
<dbReference type="InterPro" id="IPR002048">
    <property type="entry name" value="EF_hand_dom"/>
</dbReference>
<dbReference type="Proteomes" id="UP000214646">
    <property type="component" value="Unassembled WGS sequence"/>
</dbReference>
<evidence type="ECO:0000313" key="5">
    <source>
        <dbReference type="Proteomes" id="UP000214646"/>
    </source>
</evidence>
<feature type="chain" id="PRO_5012578642" description="EF-hand domain-containing protein" evidence="2">
    <location>
        <begin position="22"/>
        <end position="801"/>
    </location>
</feature>
<reference evidence="5" key="1">
    <citation type="submission" date="2017-06" db="EMBL/GenBank/DDBJ databases">
        <title>Genome analysis of Fimbriiglobus ruber SP5, the first member of the order Planctomycetales with confirmed chitinolytic capability.</title>
        <authorList>
            <person name="Ravin N.V."/>
            <person name="Rakitin A.L."/>
            <person name="Ivanova A.A."/>
            <person name="Beletsky A.V."/>
            <person name="Kulichevskaya I.S."/>
            <person name="Mardanov A.V."/>
            <person name="Dedysh S.N."/>
        </authorList>
    </citation>
    <scope>NUCLEOTIDE SEQUENCE [LARGE SCALE GENOMIC DNA]</scope>
    <source>
        <strain evidence="5">SP5</strain>
    </source>
</reference>
<proteinExistence type="predicted"/>
<feature type="domain" description="EF-hand" evidence="3">
    <location>
        <begin position="503"/>
        <end position="529"/>
    </location>
</feature>
<dbReference type="GO" id="GO:0005509">
    <property type="term" value="F:calcium ion binding"/>
    <property type="evidence" value="ECO:0007669"/>
    <property type="project" value="InterPro"/>
</dbReference>
<keyword evidence="5" id="KW-1185">Reference proteome</keyword>
<dbReference type="RefSeq" id="WP_143393092.1">
    <property type="nucleotide sequence ID" value="NZ_NIDE01000004.1"/>
</dbReference>
<feature type="signal peptide" evidence="2">
    <location>
        <begin position="1"/>
        <end position="21"/>
    </location>
</feature>
<comment type="caution">
    <text evidence="4">The sequence shown here is derived from an EMBL/GenBank/DDBJ whole genome shotgun (WGS) entry which is preliminary data.</text>
</comment>
<dbReference type="EMBL" id="NIDE01000004">
    <property type="protein sequence ID" value="OWK43378.1"/>
    <property type="molecule type" value="Genomic_DNA"/>
</dbReference>
<evidence type="ECO:0000256" key="1">
    <source>
        <dbReference type="SAM" id="MobiDB-lite"/>
    </source>
</evidence>
<feature type="region of interest" description="Disordered" evidence="1">
    <location>
        <begin position="129"/>
        <end position="153"/>
    </location>
</feature>
<evidence type="ECO:0000256" key="2">
    <source>
        <dbReference type="SAM" id="SignalP"/>
    </source>
</evidence>
<name>A0A225DXW4_9BACT</name>
<dbReference type="NCBIfam" id="NF038032">
    <property type="entry name" value="CehA_McbA_metalo"/>
    <property type="match status" value="1"/>
</dbReference>
<feature type="compositionally biased region" description="Basic and acidic residues" evidence="1">
    <location>
        <begin position="144"/>
        <end position="153"/>
    </location>
</feature>
<sequence>MRTTFVLASLVAIIALSVARAADPPPVLADVDGQPLAANADRLAKALQLLGTPLPEAAAKELQAAVDAKDAQKVQKVLDPRVLFVVNINPESRVKVTRGPADAALQQAGFVPVLVKVVNESTVKKPLKIVSPQAGPRYSGPGRQARDPKADPRDKDRFLQAEMYTAPPMTGELSGLKVEYAIALLYSTEAGKREATIGFDVGQGNQDLGFRGEVPVLFDVKPGIPVKVRVADFDGKPTTARFIIKDATGRVYPPQAKRLAPDLFFQQQVYRHDGGTIILPPGEFDVEFGRGPEYHLVATRVRVGQGKPADPEPGIAVKLVRWINPADHGWYSGDHHIHSAGCAHYTNPTEGVNPEDMFLHVKGEGLNVGCCLTWGPCYDFQRQFFEAAPNKLSEPFTIIKYDVEVSGFGSQALGHVCLLNLRDQTYPGSAGTKVKGWPTWTTPLMRWAKDQGAVTGYAHSANGLGIDRPKSTHRLFTELDAGAKGHVTNADAAAGKLPLPEPFDTIDADKDGKLTEAELKQSTDRVADRLPNLVIPEMNGIGAQEICVTSAMGVCDFISAMDTQRVPEWNIWYHIMNCGFPLKVSGETDFPCISGGRVGQGRVYVQLGKPDMVDFAAWCDGVRKGKSYVSDGYAHPLKFAVNGTAPGFGDVKLDAAGPVAVTATVAFAKHPLLGTAVGARLTEGATRKVELIVNGRVAATKDVPADDQPHDLTFSVPVERSSWVALRHYPQMHTNPVNVIVGGKPIRASRQSAQWCVGVIEQLWRVRAKDIIPAERDEAEKTFQKALDMYKQIATESPEDK</sequence>
<protein>
    <recommendedName>
        <fullName evidence="3">EF-hand domain-containing protein</fullName>
    </recommendedName>
</protein>
<evidence type="ECO:0000313" key="4">
    <source>
        <dbReference type="EMBL" id="OWK43378.1"/>
    </source>
</evidence>
<accession>A0A225DXW4</accession>
<evidence type="ECO:0000259" key="3">
    <source>
        <dbReference type="PROSITE" id="PS50222"/>
    </source>
</evidence>
<dbReference type="PROSITE" id="PS50222">
    <property type="entry name" value="EF_HAND_2"/>
    <property type="match status" value="1"/>
</dbReference>
<dbReference type="InterPro" id="IPR018247">
    <property type="entry name" value="EF_Hand_1_Ca_BS"/>
</dbReference>
<keyword evidence="2" id="KW-0732">Signal</keyword>
<dbReference type="AlphaFoldDB" id="A0A225DXW4"/>